<reference evidence="3 4" key="1">
    <citation type="submission" date="2024-02" db="EMBL/GenBank/DDBJ databases">
        <title>De novo assembly and annotation of 12 fungi associated with fruit tree decline syndrome in Ontario, Canada.</title>
        <authorList>
            <person name="Sulman M."/>
            <person name="Ellouze W."/>
            <person name="Ilyukhin E."/>
        </authorList>
    </citation>
    <scope>NUCLEOTIDE SEQUENCE [LARGE SCALE GENOMIC DNA]</scope>
    <source>
        <strain evidence="3 4">M11/M66-122</strain>
    </source>
</reference>
<dbReference type="Gene3D" id="2.60.40.10">
    <property type="entry name" value="Immunoglobulins"/>
    <property type="match status" value="1"/>
</dbReference>
<dbReference type="Proteomes" id="UP001320420">
    <property type="component" value="Unassembled WGS sequence"/>
</dbReference>
<dbReference type="AlphaFoldDB" id="A0AAN9UQR0"/>
<evidence type="ECO:0000259" key="2">
    <source>
        <dbReference type="Pfam" id="PF21027"/>
    </source>
</evidence>
<dbReference type="EMBL" id="JAKJXP020000041">
    <property type="protein sequence ID" value="KAK7752143.1"/>
    <property type="molecule type" value="Genomic_DNA"/>
</dbReference>
<evidence type="ECO:0000259" key="1">
    <source>
        <dbReference type="Pfam" id="PF07632"/>
    </source>
</evidence>
<dbReference type="InterPro" id="IPR013783">
    <property type="entry name" value="Ig-like_fold"/>
</dbReference>
<gene>
    <name evidence="3" type="ORF">SLS62_005887</name>
</gene>
<dbReference type="InterPro" id="IPR048527">
    <property type="entry name" value="Sde182_C"/>
</dbReference>
<keyword evidence="4" id="KW-1185">Reference proteome</keyword>
<comment type="caution">
    <text evidence="3">The sequence shown here is derived from an EMBL/GenBank/DDBJ whole genome shotgun (WGS) entry which is preliminary data.</text>
</comment>
<sequence>MFDDSMSFVRLLAHSDMFSIEGVVAVTSWWLNSTTAPEALKTIVNKYETVRPNLQTHTDGEFPPASYLIPRIKSGPKTYGLFAIDALEAGGQISDGAKLLIDAVDSSQSRLYVQAWGGVNTLAEALWHVRKTRNAQDLTEFVSRVSVYTISDQDNSGQWIRTEFPNLRYIVSVHGWNQYNQASWLGIASTSPEGGPDPSLVSNEWLAEMIQIGPLGEEYPDVVYTMEGDTPTMLFNMQNGLNVPEHPEYGGWGGRYTPVTMGGQVFSNAADSVVGMDGNTYSSSQATIWRWREAYQNEFAARMQWTLRARGNASDSTHPPLVVVNGSCGVAPYEVEAQPGTSLTFDAAGTWNQDTKGTKGLEYSWIQYKDVTFSPSNKVGVWNVTVPDDSGGLRAIVDLPSFEESCIEVLNAGYRVCQVYHLVLEVKNIAGDIPMTRYKRIVIKMKSSSTS</sequence>
<dbReference type="Pfam" id="PF21027">
    <property type="entry name" value="Sde0182_C"/>
    <property type="match status" value="1"/>
</dbReference>
<accession>A0AAN9UQR0</accession>
<proteinExistence type="predicted"/>
<feature type="domain" description="Cellulose-binding Sde182 C-terminal" evidence="2">
    <location>
        <begin position="343"/>
        <end position="444"/>
    </location>
</feature>
<feature type="domain" description="Cellulose-binding Sde182 nucleoside hydrolase-like" evidence="1">
    <location>
        <begin position="3"/>
        <end position="256"/>
    </location>
</feature>
<dbReference type="InterPro" id="IPR036452">
    <property type="entry name" value="Ribo_hydro-like"/>
</dbReference>
<name>A0AAN9UQR0_9PEZI</name>
<dbReference type="GO" id="GO:0016799">
    <property type="term" value="F:hydrolase activity, hydrolyzing N-glycosyl compounds"/>
    <property type="evidence" value="ECO:0007669"/>
    <property type="project" value="InterPro"/>
</dbReference>
<organism evidence="3 4">
    <name type="scientific">Diatrype stigma</name>
    <dbReference type="NCBI Taxonomy" id="117547"/>
    <lineage>
        <taxon>Eukaryota</taxon>
        <taxon>Fungi</taxon>
        <taxon>Dikarya</taxon>
        <taxon>Ascomycota</taxon>
        <taxon>Pezizomycotina</taxon>
        <taxon>Sordariomycetes</taxon>
        <taxon>Xylariomycetidae</taxon>
        <taxon>Xylariales</taxon>
        <taxon>Diatrypaceae</taxon>
        <taxon>Diatrype</taxon>
    </lineage>
</organism>
<dbReference type="InterPro" id="IPR011483">
    <property type="entry name" value="Sde182_NH-like"/>
</dbReference>
<dbReference type="Pfam" id="PF07632">
    <property type="entry name" value="Sde182_NH-like"/>
    <property type="match status" value="1"/>
</dbReference>
<evidence type="ECO:0000313" key="4">
    <source>
        <dbReference type="Proteomes" id="UP001320420"/>
    </source>
</evidence>
<protein>
    <recommendedName>
        <fullName evidence="5">DUF1593-domain-containing protein</fullName>
    </recommendedName>
</protein>
<evidence type="ECO:0000313" key="3">
    <source>
        <dbReference type="EMBL" id="KAK7752143.1"/>
    </source>
</evidence>
<evidence type="ECO:0008006" key="5">
    <source>
        <dbReference type="Google" id="ProtNLM"/>
    </source>
</evidence>
<dbReference type="Gene3D" id="3.90.245.10">
    <property type="entry name" value="Ribonucleoside hydrolase-like"/>
    <property type="match status" value="1"/>
</dbReference>